<keyword evidence="1" id="KW-0808">Transferase</keyword>
<dbReference type="PANTHER" id="PTHR11364:SF27">
    <property type="entry name" value="SULFURTRANSFERASE"/>
    <property type="match status" value="1"/>
</dbReference>
<evidence type="ECO:0000259" key="3">
    <source>
        <dbReference type="PROSITE" id="PS50206"/>
    </source>
</evidence>
<dbReference type="InterPro" id="IPR036873">
    <property type="entry name" value="Rhodanese-like_dom_sf"/>
</dbReference>
<dbReference type="Pfam" id="PF00581">
    <property type="entry name" value="Rhodanese"/>
    <property type="match status" value="2"/>
</dbReference>
<feature type="domain" description="Rhodanese" evidence="3">
    <location>
        <begin position="41"/>
        <end position="145"/>
    </location>
</feature>
<evidence type="ECO:0000256" key="1">
    <source>
        <dbReference type="ARBA" id="ARBA00022679"/>
    </source>
</evidence>
<dbReference type="InterPro" id="IPR045078">
    <property type="entry name" value="TST/MPST-like"/>
</dbReference>
<sequence>MPDRGEVLVGAQQLAAELAARPDELFVADVTVAMASPRHDGDYRAESGRAGWERARIPGSAHLDLRTRFADPAAGFHFGRTSPAEVRAELARCGAGPGTSVVLHDDGRMQWAARAWWMLRGAGVRARVLDGGLPAWLRLPGAPIERGAPVREHAAAPAEADAEPVPEAWADRDEVLAISTGARPGTLLCALSPEHFAGTVPTRYRRRGHIPNSRNLPAAGFLDADGTVTAPARLAERLGPALAGAAEPIVVYCGGGVSACLSALALTLGGYDSVRVYDGSLEEWTADPSLPVTRSGT</sequence>
<dbReference type="PROSITE" id="PS50206">
    <property type="entry name" value="RHODANESE_3"/>
    <property type="match status" value="2"/>
</dbReference>
<feature type="domain" description="Rhodanese" evidence="3">
    <location>
        <begin position="192"/>
        <end position="293"/>
    </location>
</feature>
<protein>
    <submittedName>
        <fullName evidence="4">Sulfurtransferase</fullName>
    </submittedName>
</protein>
<accession>A0ABP6RV71</accession>
<name>A0ABP6RV71_9PSEU</name>
<keyword evidence="5" id="KW-1185">Reference proteome</keyword>
<reference evidence="5" key="1">
    <citation type="journal article" date="2019" name="Int. J. Syst. Evol. Microbiol.">
        <title>The Global Catalogue of Microorganisms (GCM) 10K type strain sequencing project: providing services to taxonomists for standard genome sequencing and annotation.</title>
        <authorList>
            <consortium name="The Broad Institute Genomics Platform"/>
            <consortium name="The Broad Institute Genome Sequencing Center for Infectious Disease"/>
            <person name="Wu L."/>
            <person name="Ma J."/>
        </authorList>
    </citation>
    <scope>NUCLEOTIDE SEQUENCE [LARGE SCALE GENOMIC DNA]</scope>
    <source>
        <strain evidence="5">JCM 9687</strain>
    </source>
</reference>
<evidence type="ECO:0000256" key="2">
    <source>
        <dbReference type="ARBA" id="ARBA00022737"/>
    </source>
</evidence>
<dbReference type="RefSeq" id="WP_344928203.1">
    <property type="nucleotide sequence ID" value="NZ_BAAAYK010000038.1"/>
</dbReference>
<dbReference type="CDD" id="cd01449">
    <property type="entry name" value="TST_Repeat_2"/>
    <property type="match status" value="1"/>
</dbReference>
<organism evidence="4 5">
    <name type="scientific">Saccharopolyspora gregorii</name>
    <dbReference type="NCBI Taxonomy" id="33914"/>
    <lineage>
        <taxon>Bacteria</taxon>
        <taxon>Bacillati</taxon>
        <taxon>Actinomycetota</taxon>
        <taxon>Actinomycetes</taxon>
        <taxon>Pseudonocardiales</taxon>
        <taxon>Pseudonocardiaceae</taxon>
        <taxon>Saccharopolyspora</taxon>
    </lineage>
</organism>
<dbReference type="Gene3D" id="3.40.250.10">
    <property type="entry name" value="Rhodanese-like domain"/>
    <property type="match status" value="2"/>
</dbReference>
<dbReference type="Proteomes" id="UP001500483">
    <property type="component" value="Unassembled WGS sequence"/>
</dbReference>
<dbReference type="PANTHER" id="PTHR11364">
    <property type="entry name" value="THIOSULFATE SULFERTANSFERASE"/>
    <property type="match status" value="1"/>
</dbReference>
<dbReference type="SMART" id="SM00450">
    <property type="entry name" value="RHOD"/>
    <property type="match status" value="2"/>
</dbReference>
<proteinExistence type="predicted"/>
<evidence type="ECO:0000313" key="5">
    <source>
        <dbReference type="Proteomes" id="UP001500483"/>
    </source>
</evidence>
<dbReference type="EMBL" id="BAAAYK010000038">
    <property type="protein sequence ID" value="GAA3359750.1"/>
    <property type="molecule type" value="Genomic_DNA"/>
</dbReference>
<dbReference type="SUPFAM" id="SSF52821">
    <property type="entry name" value="Rhodanese/Cell cycle control phosphatase"/>
    <property type="match status" value="2"/>
</dbReference>
<keyword evidence="2" id="KW-0677">Repeat</keyword>
<evidence type="ECO:0000313" key="4">
    <source>
        <dbReference type="EMBL" id="GAA3359750.1"/>
    </source>
</evidence>
<gene>
    <name evidence="4" type="ORF">GCM10020366_37010</name>
</gene>
<comment type="caution">
    <text evidence="4">The sequence shown here is derived from an EMBL/GenBank/DDBJ whole genome shotgun (WGS) entry which is preliminary data.</text>
</comment>
<dbReference type="InterPro" id="IPR001763">
    <property type="entry name" value="Rhodanese-like_dom"/>
</dbReference>